<dbReference type="EMBL" id="JBEZFP010000267">
    <property type="protein sequence ID" value="MEU8140212.1"/>
    <property type="molecule type" value="Genomic_DNA"/>
</dbReference>
<keyword evidence="2" id="KW-1185">Reference proteome</keyword>
<dbReference type="Proteomes" id="UP001551482">
    <property type="component" value="Unassembled WGS sequence"/>
</dbReference>
<accession>A0ABV3DY87</accession>
<evidence type="ECO:0000313" key="2">
    <source>
        <dbReference type="Proteomes" id="UP001551482"/>
    </source>
</evidence>
<dbReference type="RefSeq" id="WP_358365168.1">
    <property type="nucleotide sequence ID" value="NZ_JBEZFP010000267.1"/>
</dbReference>
<organism evidence="1 2">
    <name type="scientific">Streptodolium elevatio</name>
    <dbReference type="NCBI Taxonomy" id="3157996"/>
    <lineage>
        <taxon>Bacteria</taxon>
        <taxon>Bacillati</taxon>
        <taxon>Actinomycetota</taxon>
        <taxon>Actinomycetes</taxon>
        <taxon>Kitasatosporales</taxon>
        <taxon>Streptomycetaceae</taxon>
        <taxon>Streptodolium</taxon>
    </lineage>
</organism>
<proteinExistence type="predicted"/>
<reference evidence="1 2" key="1">
    <citation type="submission" date="2024-06" db="EMBL/GenBank/DDBJ databases">
        <title>The Natural Products Discovery Center: Release of the First 8490 Sequenced Strains for Exploring Actinobacteria Biosynthetic Diversity.</title>
        <authorList>
            <person name="Kalkreuter E."/>
            <person name="Kautsar S.A."/>
            <person name="Yang D."/>
            <person name="Bader C.D."/>
            <person name="Teijaro C.N."/>
            <person name="Fluegel L."/>
            <person name="Davis C.M."/>
            <person name="Simpson J.R."/>
            <person name="Lauterbach L."/>
            <person name="Steele A.D."/>
            <person name="Gui C."/>
            <person name="Meng S."/>
            <person name="Li G."/>
            <person name="Viehrig K."/>
            <person name="Ye F."/>
            <person name="Su P."/>
            <person name="Kiefer A.F."/>
            <person name="Nichols A."/>
            <person name="Cepeda A.J."/>
            <person name="Yan W."/>
            <person name="Fan B."/>
            <person name="Jiang Y."/>
            <person name="Adhikari A."/>
            <person name="Zheng C.-J."/>
            <person name="Schuster L."/>
            <person name="Cowan T.M."/>
            <person name="Smanski M.J."/>
            <person name="Chevrette M.G."/>
            <person name="De Carvalho L.P.S."/>
            <person name="Shen B."/>
        </authorList>
    </citation>
    <scope>NUCLEOTIDE SEQUENCE [LARGE SCALE GENOMIC DNA]</scope>
    <source>
        <strain evidence="1 2">NPDC048946</strain>
    </source>
</reference>
<comment type="caution">
    <text evidence="1">The sequence shown here is derived from an EMBL/GenBank/DDBJ whole genome shotgun (WGS) entry which is preliminary data.</text>
</comment>
<name>A0ABV3DY87_9ACTN</name>
<sequence length="77" mass="7848">MRGGSHAGSSWYDKNGVSEADAAAALVPAAGLVTLSPETVANSRLLTRLVDAAFPTPGRRLPGMVNTTVVGWTKAGP</sequence>
<gene>
    <name evidence="1" type="ORF">AB0C36_42865</name>
</gene>
<evidence type="ECO:0000313" key="1">
    <source>
        <dbReference type="EMBL" id="MEU8140212.1"/>
    </source>
</evidence>
<feature type="non-terminal residue" evidence="1">
    <location>
        <position position="77"/>
    </location>
</feature>
<protein>
    <submittedName>
        <fullName evidence="1">Uncharacterized protein</fullName>
    </submittedName>
</protein>